<name>A0ABP2HVK6_9BACT</name>
<keyword evidence="4" id="KW-1185">Reference proteome</keyword>
<dbReference type="RefSeq" id="WP_009164295.1">
    <property type="nucleotide sequence ID" value="NZ_ADFP01000047.1"/>
</dbReference>
<dbReference type="Gene3D" id="3.40.50.2000">
    <property type="entry name" value="Glycogen Phosphorylase B"/>
    <property type="match status" value="2"/>
</dbReference>
<evidence type="ECO:0000259" key="1">
    <source>
        <dbReference type="Pfam" id="PF00534"/>
    </source>
</evidence>
<dbReference type="PANTHER" id="PTHR12526">
    <property type="entry name" value="GLYCOSYLTRANSFERASE"/>
    <property type="match status" value="1"/>
</dbReference>
<evidence type="ECO:0000313" key="3">
    <source>
        <dbReference type="EMBL" id="EFB91231.1"/>
    </source>
</evidence>
<dbReference type="EC" id="2.4.-.-" evidence="3"/>
<keyword evidence="3" id="KW-0808">Transferase</keyword>
<dbReference type="GO" id="GO:0016757">
    <property type="term" value="F:glycosyltransferase activity"/>
    <property type="evidence" value="ECO:0007669"/>
    <property type="project" value="UniProtKB-KW"/>
</dbReference>
<gene>
    <name evidence="3" type="ORF">HMPREF7215_0322</name>
</gene>
<feature type="domain" description="Glycosyl transferase family 1" evidence="1">
    <location>
        <begin position="168"/>
        <end position="310"/>
    </location>
</feature>
<sequence>MAAMKIVHILPELQIGGVERHVIDLSNELVKKGHEVMVISAGGQMERQLDPKVLVRHLPVHKKNPLTGLYSAVKVAQWVRQEHWQIIHAHSRVPAWIANWASSLAHVPWLYTAHAVYSHNLGLYPLKRADKVICVSRAVKDDLSEYIPANSEVIYNGLPESVPQWRPRDGDTPVILAVGRLTRLKGIDTVLQALALLKQEGIRRWKFVIVGDGPQKRELEERAVSLDVAPQVEFTGYKEDIIERLLKCSCYVLPSLSEGMGLTLMLAVKMGVPVLASDLPAICELALEGEKLLPPSEISAWTCSLRRVLSGCLEAAPKFDESVLLTEAQMAGKLLAIYQNLNAPCAEK</sequence>
<organism evidence="3 4">
    <name type="scientific">Pyramidobacter piscolens W5455</name>
    <dbReference type="NCBI Taxonomy" id="352165"/>
    <lineage>
        <taxon>Bacteria</taxon>
        <taxon>Thermotogati</taxon>
        <taxon>Synergistota</taxon>
        <taxon>Synergistia</taxon>
        <taxon>Synergistales</taxon>
        <taxon>Dethiosulfovibrionaceae</taxon>
        <taxon>Pyramidobacter</taxon>
    </lineage>
</organism>
<dbReference type="Pfam" id="PF00534">
    <property type="entry name" value="Glycos_transf_1"/>
    <property type="match status" value="1"/>
</dbReference>
<evidence type="ECO:0000259" key="2">
    <source>
        <dbReference type="Pfam" id="PF13439"/>
    </source>
</evidence>
<dbReference type="EMBL" id="ADFP01000047">
    <property type="protein sequence ID" value="EFB91231.1"/>
    <property type="molecule type" value="Genomic_DNA"/>
</dbReference>
<dbReference type="InterPro" id="IPR028098">
    <property type="entry name" value="Glyco_trans_4-like_N"/>
</dbReference>
<dbReference type="Pfam" id="PF13439">
    <property type="entry name" value="Glyco_transf_4"/>
    <property type="match status" value="1"/>
</dbReference>
<accession>A0ABP2HVK6</accession>
<dbReference type="GeneID" id="90986609"/>
<comment type="caution">
    <text evidence="3">The sequence shown here is derived from an EMBL/GenBank/DDBJ whole genome shotgun (WGS) entry which is preliminary data.</text>
</comment>
<dbReference type="CDD" id="cd03819">
    <property type="entry name" value="GT4_WavL-like"/>
    <property type="match status" value="1"/>
</dbReference>
<evidence type="ECO:0000313" key="4">
    <source>
        <dbReference type="Proteomes" id="UP000006462"/>
    </source>
</evidence>
<keyword evidence="3" id="KW-0328">Glycosyltransferase</keyword>
<dbReference type="InterPro" id="IPR001296">
    <property type="entry name" value="Glyco_trans_1"/>
</dbReference>
<protein>
    <submittedName>
        <fullName evidence="3">Glycosyltransferase, group 1 family protein</fullName>
        <ecNumber evidence="3">2.4.-.-</ecNumber>
    </submittedName>
</protein>
<dbReference type="Proteomes" id="UP000006462">
    <property type="component" value="Unassembled WGS sequence"/>
</dbReference>
<proteinExistence type="predicted"/>
<feature type="domain" description="Glycosyltransferase subfamily 4-like N-terminal" evidence="2">
    <location>
        <begin position="15"/>
        <end position="158"/>
    </location>
</feature>
<dbReference type="SUPFAM" id="SSF53756">
    <property type="entry name" value="UDP-Glycosyltransferase/glycogen phosphorylase"/>
    <property type="match status" value="1"/>
</dbReference>
<reference evidence="3 4" key="1">
    <citation type="submission" date="2009-12" db="EMBL/GenBank/DDBJ databases">
        <authorList>
            <person name="Shrivastava S."/>
            <person name="Madupu R."/>
            <person name="Durkin A.S."/>
            <person name="Torralba M."/>
            <person name="Methe B."/>
            <person name="Sutton G.G."/>
            <person name="Strausberg R.L."/>
            <person name="Nelson K.E."/>
        </authorList>
    </citation>
    <scope>NUCLEOTIDE SEQUENCE [LARGE SCALE GENOMIC DNA]</scope>
    <source>
        <strain evidence="3 4">W5455</strain>
    </source>
</reference>